<dbReference type="InterPro" id="IPR035668">
    <property type="entry name" value="Amicyanin"/>
</dbReference>
<evidence type="ECO:0000256" key="1">
    <source>
        <dbReference type="ARBA" id="ARBA00004571"/>
    </source>
</evidence>
<keyword evidence="10" id="KW-0732">Signal</keyword>
<keyword evidence="7 9" id="KW-0472">Membrane</keyword>
<dbReference type="InterPro" id="IPR011250">
    <property type="entry name" value="OMP/PagP_B-barrel"/>
</dbReference>
<accession>A0A1M5RMG8</accession>
<comment type="subcellular location">
    <subcellularLocation>
        <location evidence="1">Cell outer membrane</location>
        <topology evidence="1">Multi-pass membrane protein</topology>
    </subcellularLocation>
</comment>
<dbReference type="AlphaFoldDB" id="A0A1M5RMG8"/>
<feature type="chain" id="PRO_5012364222" evidence="10">
    <location>
        <begin position="23"/>
        <end position="491"/>
    </location>
</feature>
<protein>
    <submittedName>
        <fullName evidence="12">OmpA-OmpF porin, OOP family</fullName>
    </submittedName>
</protein>
<dbReference type="PRINTS" id="PR01023">
    <property type="entry name" value="NAFLGMOTY"/>
</dbReference>
<dbReference type="PANTHER" id="PTHR30329:SF21">
    <property type="entry name" value="LIPOPROTEIN YIAD-RELATED"/>
    <property type="match status" value="1"/>
</dbReference>
<dbReference type="InterPro" id="IPR006664">
    <property type="entry name" value="OMP_bac"/>
</dbReference>
<dbReference type="GO" id="GO:0046930">
    <property type="term" value="C:pore complex"/>
    <property type="evidence" value="ECO:0007669"/>
    <property type="project" value="UniProtKB-KW"/>
</dbReference>
<evidence type="ECO:0000313" key="13">
    <source>
        <dbReference type="Proteomes" id="UP000199758"/>
    </source>
</evidence>
<dbReference type="InterPro" id="IPR028096">
    <property type="entry name" value="EfeO_Cupredoxin"/>
</dbReference>
<organism evidence="12 13">
    <name type="scientific">Hydrocarboniphaga daqingensis</name>
    <dbReference type="NCBI Taxonomy" id="490188"/>
    <lineage>
        <taxon>Bacteria</taxon>
        <taxon>Pseudomonadati</taxon>
        <taxon>Pseudomonadota</taxon>
        <taxon>Gammaproteobacteria</taxon>
        <taxon>Nevskiales</taxon>
        <taxon>Nevskiaceae</taxon>
        <taxon>Hydrocarboniphaga</taxon>
    </lineage>
</organism>
<evidence type="ECO:0000256" key="8">
    <source>
        <dbReference type="ARBA" id="ARBA00023237"/>
    </source>
</evidence>
<reference evidence="12 13" key="1">
    <citation type="submission" date="2016-11" db="EMBL/GenBank/DDBJ databases">
        <authorList>
            <person name="Jaros S."/>
            <person name="Januszkiewicz K."/>
            <person name="Wedrychowicz H."/>
        </authorList>
    </citation>
    <scope>NUCLEOTIDE SEQUENCE [LARGE SCALE GENOMIC DNA]</scope>
    <source>
        <strain evidence="12 13">CGMCC 1.7049</strain>
    </source>
</reference>
<dbReference type="GO" id="GO:0015288">
    <property type="term" value="F:porin activity"/>
    <property type="evidence" value="ECO:0007669"/>
    <property type="project" value="UniProtKB-KW"/>
</dbReference>
<dbReference type="OrthoDB" id="1149075at2"/>
<dbReference type="Gene3D" id="2.40.160.20">
    <property type="match status" value="1"/>
</dbReference>
<dbReference type="Gene3D" id="3.30.1330.60">
    <property type="entry name" value="OmpA-like domain"/>
    <property type="match status" value="1"/>
</dbReference>
<dbReference type="InterPro" id="IPR050330">
    <property type="entry name" value="Bact_OuterMem_StrucFunc"/>
</dbReference>
<dbReference type="PANTHER" id="PTHR30329">
    <property type="entry name" value="STATOR ELEMENT OF FLAGELLAR MOTOR COMPLEX"/>
    <property type="match status" value="1"/>
</dbReference>
<evidence type="ECO:0000256" key="5">
    <source>
        <dbReference type="ARBA" id="ARBA00023065"/>
    </source>
</evidence>
<keyword evidence="8" id="KW-0998">Cell outer membrane</keyword>
<dbReference type="SUPFAM" id="SSF103088">
    <property type="entry name" value="OmpA-like"/>
    <property type="match status" value="1"/>
</dbReference>
<proteinExistence type="predicted"/>
<dbReference type="STRING" id="490188.SAMN04488068_3085"/>
<dbReference type="InterPro" id="IPR008972">
    <property type="entry name" value="Cupredoxin"/>
</dbReference>
<evidence type="ECO:0000313" key="12">
    <source>
        <dbReference type="EMBL" id="SHH27316.1"/>
    </source>
</evidence>
<evidence type="ECO:0000259" key="11">
    <source>
        <dbReference type="PROSITE" id="PS51123"/>
    </source>
</evidence>
<evidence type="ECO:0000256" key="4">
    <source>
        <dbReference type="ARBA" id="ARBA00022692"/>
    </source>
</evidence>
<evidence type="ECO:0000256" key="9">
    <source>
        <dbReference type="PROSITE-ProRule" id="PRU00473"/>
    </source>
</evidence>
<dbReference type="PRINTS" id="PR01021">
    <property type="entry name" value="OMPADOMAIN"/>
</dbReference>
<dbReference type="SUPFAM" id="SSF56925">
    <property type="entry name" value="OMPA-like"/>
    <property type="match status" value="1"/>
</dbReference>
<keyword evidence="2" id="KW-0813">Transport</keyword>
<dbReference type="InterPro" id="IPR006665">
    <property type="entry name" value="OmpA-like"/>
</dbReference>
<gene>
    <name evidence="12" type="ORF">SAMN04488068_3085</name>
</gene>
<dbReference type="Proteomes" id="UP000199758">
    <property type="component" value="Unassembled WGS sequence"/>
</dbReference>
<keyword evidence="6" id="KW-0626">Porin</keyword>
<dbReference type="EMBL" id="FQWZ01000008">
    <property type="protein sequence ID" value="SHH27316.1"/>
    <property type="molecule type" value="Genomic_DNA"/>
</dbReference>
<dbReference type="RefSeq" id="WP_072898965.1">
    <property type="nucleotide sequence ID" value="NZ_FQWZ01000008.1"/>
</dbReference>
<keyword evidence="3" id="KW-1134">Transmembrane beta strand</keyword>
<feature type="domain" description="OmpA-like" evidence="11">
    <location>
        <begin position="257"/>
        <end position="374"/>
    </location>
</feature>
<dbReference type="PROSITE" id="PS51123">
    <property type="entry name" value="OMPA_2"/>
    <property type="match status" value="1"/>
</dbReference>
<evidence type="ECO:0000256" key="3">
    <source>
        <dbReference type="ARBA" id="ARBA00022452"/>
    </source>
</evidence>
<dbReference type="Pfam" id="PF00691">
    <property type="entry name" value="OmpA"/>
    <property type="match status" value="1"/>
</dbReference>
<dbReference type="CDD" id="cd07185">
    <property type="entry name" value="OmpA_C-like"/>
    <property type="match status" value="1"/>
</dbReference>
<evidence type="ECO:0000256" key="6">
    <source>
        <dbReference type="ARBA" id="ARBA00023114"/>
    </source>
</evidence>
<name>A0A1M5RMG8_9GAMM</name>
<keyword evidence="4" id="KW-0812">Transmembrane</keyword>
<dbReference type="Gene3D" id="2.60.40.420">
    <property type="entry name" value="Cupredoxins - blue copper proteins"/>
    <property type="match status" value="1"/>
</dbReference>
<evidence type="ECO:0000256" key="10">
    <source>
        <dbReference type="SAM" id="SignalP"/>
    </source>
</evidence>
<dbReference type="GO" id="GO:0006811">
    <property type="term" value="P:monoatomic ion transport"/>
    <property type="evidence" value="ECO:0007669"/>
    <property type="project" value="UniProtKB-KW"/>
</dbReference>
<dbReference type="Pfam" id="PF13473">
    <property type="entry name" value="Cupredoxin_1"/>
    <property type="match status" value="1"/>
</dbReference>
<keyword evidence="5" id="KW-0406">Ion transport</keyword>
<sequence>MNAFRLALIPTMIAATFGTARAAVEDTRFYVAPMFSYALEDDDRHADDGMGGTLAIGAMLTETISLELRGYYLNYGETDTVACGAFNANTCKLSDSKKNNYFGGAGVNFYLAPSGSGPYLHADVTAGTNTAFNAGLGWDLAFSPGGWGLRAEALYHVQKSEDAGNGTHDFNEPLFNIGLRIPFGSAPPAPPPPPEPVQIVPPPLPPPPQCSDGIDNDGDGQIDYPSDKGCTDANDNDEYNPICKAPEAGQPMTLEGCAAGDTIVLQGVTFEFDKARLTPNAKVILDGVASALEGRPDIKIEIGGHTDAKGSDAYNLKLSDRRAASVVQYLVGKGISPARMTSRGYGEAIPVADNATDEGRELNRRVELKVTESSGSVMVAPTVRTAENAAPLPAESVVAPVATAEPDAAVAAGSTVTIKDFAYSPETLTVAVGTTVTWINDDGSNHFVAFPDEKSGRLKMGALYTRTFDSPGVYEYVCTLHPTMKGKIVVQ</sequence>
<dbReference type="SUPFAM" id="SSF49503">
    <property type="entry name" value="Cupredoxins"/>
    <property type="match status" value="1"/>
</dbReference>
<dbReference type="InterPro" id="IPR036737">
    <property type="entry name" value="OmpA-like_sf"/>
</dbReference>
<evidence type="ECO:0000256" key="7">
    <source>
        <dbReference type="ARBA" id="ARBA00023136"/>
    </source>
</evidence>
<keyword evidence="13" id="KW-1185">Reference proteome</keyword>
<evidence type="ECO:0000256" key="2">
    <source>
        <dbReference type="ARBA" id="ARBA00022448"/>
    </source>
</evidence>
<dbReference type="CDD" id="cd13921">
    <property type="entry name" value="Amicyanin"/>
    <property type="match status" value="1"/>
</dbReference>
<feature type="signal peptide" evidence="10">
    <location>
        <begin position="1"/>
        <end position="22"/>
    </location>
</feature>
<dbReference type="GO" id="GO:0009279">
    <property type="term" value="C:cell outer membrane"/>
    <property type="evidence" value="ECO:0007669"/>
    <property type="project" value="UniProtKB-SubCell"/>
</dbReference>